<evidence type="ECO:0000256" key="1">
    <source>
        <dbReference type="SAM" id="Phobius"/>
    </source>
</evidence>
<evidence type="ECO:0000313" key="2">
    <source>
        <dbReference type="EMBL" id="QQE90470.1"/>
    </source>
</evidence>
<keyword evidence="1" id="KW-0472">Membrane</keyword>
<evidence type="ECO:0000313" key="3">
    <source>
        <dbReference type="Proteomes" id="UP000596192"/>
    </source>
</evidence>
<dbReference type="AlphaFoldDB" id="A0AAP9YFP8"/>
<dbReference type="Proteomes" id="UP000596192">
    <property type="component" value="Chromosome"/>
</dbReference>
<organism evidence="2 3">
    <name type="scientific">Azotobacter chroococcum</name>
    <dbReference type="NCBI Taxonomy" id="353"/>
    <lineage>
        <taxon>Bacteria</taxon>
        <taxon>Pseudomonadati</taxon>
        <taxon>Pseudomonadota</taxon>
        <taxon>Gammaproteobacteria</taxon>
        <taxon>Pseudomonadales</taxon>
        <taxon>Pseudomonadaceae</taxon>
        <taxon>Azotobacter</taxon>
    </lineage>
</organism>
<reference evidence="2 3" key="1">
    <citation type="submission" date="2020-12" db="EMBL/GenBank/DDBJ databases">
        <title>Genomic Analysis and Response surface optimization of nitrogen-fixing conditions for A. chroococcum strain HR1, Isolation from rhizosphere soil.</title>
        <authorList>
            <person name="Li J."/>
            <person name="Yang H."/>
            <person name="Liu H."/>
            <person name="Wang C."/>
            <person name="Tian Y."/>
            <person name="Lu X.Y."/>
        </authorList>
    </citation>
    <scope>NUCLEOTIDE SEQUENCE [LARGE SCALE GENOMIC DNA]</scope>
    <source>
        <strain evidence="2 3">HR1</strain>
    </source>
</reference>
<name>A0AAP9YFP8_9GAMM</name>
<proteinExistence type="predicted"/>
<gene>
    <name evidence="2" type="ORF">GKQ51_09435</name>
</gene>
<protein>
    <recommendedName>
        <fullName evidence="4">Phage holin</fullName>
    </recommendedName>
</protein>
<evidence type="ECO:0008006" key="4">
    <source>
        <dbReference type="Google" id="ProtNLM"/>
    </source>
</evidence>
<accession>A0AAP9YFP8</accession>
<dbReference type="EMBL" id="CP066310">
    <property type="protein sequence ID" value="QQE90470.1"/>
    <property type="molecule type" value="Genomic_DNA"/>
</dbReference>
<keyword evidence="1" id="KW-1133">Transmembrane helix</keyword>
<keyword evidence="1" id="KW-0812">Transmembrane</keyword>
<sequence length="123" mass="12739">MAEVVSAAVTPAAIGASGLALAAFLPGIDVHAVVGSFAGALFLVVFSRDLGAWSRIGYLISSWIFGYYVAVELIGRDIAQSTGLAAFIGSLLCVAISVSLLEMVTNGKVPAWVRVLLKRGRDG</sequence>
<dbReference type="RefSeq" id="WP_198867790.1">
    <property type="nucleotide sequence ID" value="NZ_CP066310.1"/>
</dbReference>
<feature type="transmembrane region" description="Helical" evidence="1">
    <location>
        <begin position="57"/>
        <end position="75"/>
    </location>
</feature>
<dbReference type="InterPro" id="IPR032637">
    <property type="entry name" value="Phage_holin-like"/>
</dbReference>
<dbReference type="Pfam" id="PF16931">
    <property type="entry name" value="Phage_holin_8"/>
    <property type="match status" value="1"/>
</dbReference>
<feature type="transmembrane region" description="Helical" evidence="1">
    <location>
        <begin position="81"/>
        <end position="101"/>
    </location>
</feature>